<dbReference type="Proteomes" id="UP000189940">
    <property type="component" value="Unassembled WGS sequence"/>
</dbReference>
<feature type="compositionally biased region" description="Basic and acidic residues" evidence="1">
    <location>
        <begin position="76"/>
        <end position="99"/>
    </location>
</feature>
<protein>
    <submittedName>
        <fullName evidence="2">Uncharacterized protein</fullName>
    </submittedName>
</protein>
<sequence length="99" mass="11255">MIKKSARDEEKRPAPKPRASAVEFIELRFGFFLNADQIVSVRVLPQQGDETYAVMQLSNGDKLNLTLEEFMAVTGKDPRPPARLRQERRSEKPAKLGRS</sequence>
<proteinExistence type="predicted"/>
<comment type="caution">
    <text evidence="2">The sequence shown here is derived from an EMBL/GenBank/DDBJ whole genome shotgun (WGS) entry which is preliminary data.</text>
</comment>
<keyword evidence="3" id="KW-1185">Reference proteome</keyword>
<accession>A0A1V4HUD0</accession>
<dbReference type="OrthoDB" id="9861129at2"/>
<dbReference type="RefSeq" id="WP_079448211.1">
    <property type="nucleotide sequence ID" value="NZ_MWPQ01000058.1"/>
</dbReference>
<name>A0A1V4HUD0_NITVU</name>
<reference evidence="2 3" key="1">
    <citation type="submission" date="2017-02" db="EMBL/GenBank/DDBJ databases">
        <title>Genome sequence of the nitrite-oxidizing bacterium Nitrobacter vulgaris strain Ab1.</title>
        <authorList>
            <person name="Mellbye B.L."/>
            <person name="Davis E.W."/>
            <person name="Spieck E."/>
            <person name="Chang J.H."/>
            <person name="Bottomley P.J."/>
            <person name="Sayavedra-Soto L.A."/>
        </authorList>
    </citation>
    <scope>NUCLEOTIDE SEQUENCE [LARGE SCALE GENOMIC DNA]</scope>
    <source>
        <strain evidence="2 3">Ab1</strain>
    </source>
</reference>
<evidence type="ECO:0000313" key="3">
    <source>
        <dbReference type="Proteomes" id="UP000189940"/>
    </source>
</evidence>
<gene>
    <name evidence="2" type="ORF">B2M20_16990</name>
</gene>
<evidence type="ECO:0000256" key="1">
    <source>
        <dbReference type="SAM" id="MobiDB-lite"/>
    </source>
</evidence>
<dbReference type="EMBL" id="MWPQ01000058">
    <property type="protein sequence ID" value="OPH81598.1"/>
    <property type="molecule type" value="Genomic_DNA"/>
</dbReference>
<feature type="region of interest" description="Disordered" evidence="1">
    <location>
        <begin position="75"/>
        <end position="99"/>
    </location>
</feature>
<evidence type="ECO:0000313" key="2">
    <source>
        <dbReference type="EMBL" id="OPH81598.1"/>
    </source>
</evidence>
<dbReference type="AlphaFoldDB" id="A0A1V4HUD0"/>
<organism evidence="2 3">
    <name type="scientific">Nitrobacter vulgaris</name>
    <dbReference type="NCBI Taxonomy" id="29421"/>
    <lineage>
        <taxon>Bacteria</taxon>
        <taxon>Pseudomonadati</taxon>
        <taxon>Pseudomonadota</taxon>
        <taxon>Alphaproteobacteria</taxon>
        <taxon>Hyphomicrobiales</taxon>
        <taxon>Nitrobacteraceae</taxon>
        <taxon>Nitrobacter</taxon>
    </lineage>
</organism>